<dbReference type="PANTHER" id="PTHR11070">
    <property type="entry name" value="UVRD / RECB / PCRA DNA HELICASE FAMILY MEMBER"/>
    <property type="match status" value="1"/>
</dbReference>
<evidence type="ECO:0000259" key="6">
    <source>
        <dbReference type="PROSITE" id="PS51198"/>
    </source>
</evidence>
<dbReference type="SUPFAM" id="SSF52540">
    <property type="entry name" value="P-loop containing nucleoside triphosphate hydrolases"/>
    <property type="match status" value="1"/>
</dbReference>
<dbReference type="InterPro" id="IPR027785">
    <property type="entry name" value="UvrD-like_helicase_C"/>
</dbReference>
<dbReference type="Proteomes" id="UP001519272">
    <property type="component" value="Unassembled WGS sequence"/>
</dbReference>
<keyword evidence="1 5" id="KW-0547">Nucleotide-binding</keyword>
<dbReference type="PROSITE" id="PS51198">
    <property type="entry name" value="UVRD_HELICASE_ATP_BIND"/>
    <property type="match status" value="1"/>
</dbReference>
<dbReference type="EC" id="3.6.4.12" evidence="7"/>
<evidence type="ECO:0000256" key="2">
    <source>
        <dbReference type="ARBA" id="ARBA00022801"/>
    </source>
</evidence>
<protein>
    <submittedName>
        <fullName evidence="7">DNA helicase-2/ATP-dependent DNA helicase PcrA</fullName>
        <ecNumber evidence="7">3.6.4.12</ecNumber>
    </submittedName>
</protein>
<evidence type="ECO:0000313" key="8">
    <source>
        <dbReference type="Proteomes" id="UP001519272"/>
    </source>
</evidence>
<dbReference type="Pfam" id="PF00580">
    <property type="entry name" value="UvrD-helicase"/>
    <property type="match status" value="1"/>
</dbReference>
<dbReference type="InterPro" id="IPR027417">
    <property type="entry name" value="P-loop_NTPase"/>
</dbReference>
<sequence length="706" mass="80399">MADFQSAYQEEKEKLTQTMEMMDTQLSSLRSIPEYTGSDFTQQVLEDMRQQQMKQLELSAKEPYFGRLDFETDREGLHPYYIGKRGVNDPQSNQPLVLDWRAPLASLFYSFTGGEVASYEAPEGEINGSVHLKRNIIVRKGELERIADTFNRDSEAPAVSDEFLVYRLGENKDNRLRDIVSTIQAEQDLIIRGPRNAALIIQGVAGSGKTTVALHRLAFLLYQYKEQMSAEKMMIFAPNMMFIDYISEVLPELGVGDIGQGTFMDWASQLLELDEVAVDDSSVWTNWFDQNHVKHERGDEQLSGRFKGSIQFKNLIDEAIVSLDTLCVPKLSFEPWDGAVLSYEEIVAWFEGEYRHYPIAKRKERVLARIHRWIEMELKKSMSANELKERKKKAQQREKAYAKKWPELTPLAIYQELFGVKKGVKLGLPQLKSGIPAEIWKQTQGNLKGNVIKEEDLAPMLHLYTKLNEITSAQTFDHIVIDEAQDFSPFQIAVLDQFVKGHSFTILGDLSQGIHYYKGIQSWEEMSSLFQPEETSYFALKRSYRSTMEIIDYGNHILQSGVKTDLLAIPVFRSGNPVLLKPIEVKAVQAQVLANLQQLMSGDYRTAAILTRTLAEARSLYSFLIDSRIEVNLIDGDRGEYRGGISVLPVYLSKGLEFDAVIVTDVDTAHYSEQDAKLLYVGCTRALHELWILHGKQVPSYVHIPA</sequence>
<keyword evidence="8" id="KW-1185">Reference proteome</keyword>
<keyword evidence="2 5" id="KW-0378">Hydrolase</keyword>
<dbReference type="Gene3D" id="3.40.50.300">
    <property type="entry name" value="P-loop containing nucleotide triphosphate hydrolases"/>
    <property type="match status" value="3"/>
</dbReference>
<dbReference type="EMBL" id="JAGGKG010000005">
    <property type="protein sequence ID" value="MBP1904882.1"/>
    <property type="molecule type" value="Genomic_DNA"/>
</dbReference>
<name>A0ABS4FQM2_9BACL</name>
<reference evidence="7 8" key="1">
    <citation type="submission" date="2021-03" db="EMBL/GenBank/DDBJ databases">
        <title>Genomic Encyclopedia of Type Strains, Phase IV (KMG-IV): sequencing the most valuable type-strain genomes for metagenomic binning, comparative biology and taxonomic classification.</title>
        <authorList>
            <person name="Goeker M."/>
        </authorList>
    </citation>
    <scope>NUCLEOTIDE SEQUENCE [LARGE SCALE GENOMIC DNA]</scope>
    <source>
        <strain evidence="7 8">DSM 14349</strain>
    </source>
</reference>
<comment type="caution">
    <text evidence="7">The sequence shown here is derived from an EMBL/GenBank/DDBJ whole genome shotgun (WGS) entry which is preliminary data.</text>
</comment>
<dbReference type="InterPro" id="IPR014016">
    <property type="entry name" value="UvrD-like_ATP-bd"/>
</dbReference>
<organism evidence="7 8">
    <name type="scientific">Paenibacillus turicensis</name>
    <dbReference type="NCBI Taxonomy" id="160487"/>
    <lineage>
        <taxon>Bacteria</taxon>
        <taxon>Bacillati</taxon>
        <taxon>Bacillota</taxon>
        <taxon>Bacilli</taxon>
        <taxon>Bacillales</taxon>
        <taxon>Paenibacillaceae</taxon>
        <taxon>Paenibacillus</taxon>
    </lineage>
</organism>
<keyword evidence="3 5" id="KW-0347">Helicase</keyword>
<feature type="binding site" evidence="5">
    <location>
        <begin position="203"/>
        <end position="210"/>
    </location>
    <ligand>
        <name>ATP</name>
        <dbReference type="ChEBI" id="CHEBI:30616"/>
    </ligand>
</feature>
<gene>
    <name evidence="7" type="ORF">J2Z32_001506</name>
</gene>
<dbReference type="InterPro" id="IPR000212">
    <property type="entry name" value="DNA_helicase_UvrD/REP"/>
</dbReference>
<dbReference type="GO" id="GO:0016787">
    <property type="term" value="F:hydrolase activity"/>
    <property type="evidence" value="ECO:0007669"/>
    <property type="project" value="UniProtKB-KW"/>
</dbReference>
<dbReference type="Pfam" id="PF13538">
    <property type="entry name" value="UvrD_C_2"/>
    <property type="match status" value="1"/>
</dbReference>
<keyword evidence="4 5" id="KW-0067">ATP-binding</keyword>
<feature type="domain" description="UvrD-like helicase ATP-binding" evidence="6">
    <location>
        <begin position="182"/>
        <end position="547"/>
    </location>
</feature>
<accession>A0ABS4FQM2</accession>
<evidence type="ECO:0000256" key="3">
    <source>
        <dbReference type="ARBA" id="ARBA00022806"/>
    </source>
</evidence>
<evidence type="ECO:0000256" key="5">
    <source>
        <dbReference type="PROSITE-ProRule" id="PRU00560"/>
    </source>
</evidence>
<proteinExistence type="predicted"/>
<evidence type="ECO:0000313" key="7">
    <source>
        <dbReference type="EMBL" id="MBP1904882.1"/>
    </source>
</evidence>
<evidence type="ECO:0000256" key="4">
    <source>
        <dbReference type="ARBA" id="ARBA00022840"/>
    </source>
</evidence>
<dbReference type="GO" id="GO:0003678">
    <property type="term" value="F:DNA helicase activity"/>
    <property type="evidence" value="ECO:0007669"/>
    <property type="project" value="UniProtKB-EC"/>
</dbReference>
<evidence type="ECO:0000256" key="1">
    <source>
        <dbReference type="ARBA" id="ARBA00022741"/>
    </source>
</evidence>
<dbReference type="PANTHER" id="PTHR11070:SF17">
    <property type="entry name" value="DNA HELICASE IV"/>
    <property type="match status" value="1"/>
</dbReference>